<evidence type="ECO:0000256" key="1">
    <source>
        <dbReference type="SAM" id="MobiDB-lite"/>
    </source>
</evidence>
<name>A0A918ZMT1_9ACTN</name>
<dbReference type="EMBL" id="BNBC01000003">
    <property type="protein sequence ID" value="GHE58229.1"/>
    <property type="molecule type" value="Genomic_DNA"/>
</dbReference>
<dbReference type="AlphaFoldDB" id="A0A918ZMT1"/>
<evidence type="ECO:0008006" key="4">
    <source>
        <dbReference type="Google" id="ProtNLM"/>
    </source>
</evidence>
<sequence>MELTVPKVYYLRPPGDRTGQPDKVGFKVKVDGVSRPGGEQTAPEGPRARLTIDARGADKVVRLEWRKVPYCTGDTAGVTCSMGPGPNFGPVSVTDEVTPIAAEGSKAGDTGLIHYRLTTADGTVRTASTRVVVGEPVLELWHRENVTAAPGGRVTFPLTIRNTGEVAVQGVGFGIDARAMAPRQRYRNCRYMGFYKGRVAVCRFPDLRVGPGETVTFTPALEFDAPAKQVSSMVRESVWPLVTGPRPDDGWPTQGDMGHGDELTPHDVSRSPAGQGTFSGAHVAWTNVRLGMGMGADFAAIGATVRGKLGTEQRISIGARNNGPGELGPGTVLRMVFTVPLGSLVVKQPMRAIDDDVYEPLCEHAFDTQQRDTYTCELAATPEGETHTLDFTLSLNEPGTGLVQLTGSPSDNRPANDTAHVTIAP</sequence>
<organism evidence="2 3">
    <name type="scientific">Streptomyces spiralis</name>
    <dbReference type="NCBI Taxonomy" id="66376"/>
    <lineage>
        <taxon>Bacteria</taxon>
        <taxon>Bacillati</taxon>
        <taxon>Actinomycetota</taxon>
        <taxon>Actinomycetes</taxon>
        <taxon>Kitasatosporales</taxon>
        <taxon>Streptomycetaceae</taxon>
        <taxon>Streptomyces</taxon>
    </lineage>
</organism>
<keyword evidence="3" id="KW-1185">Reference proteome</keyword>
<accession>A0A918ZMT1</accession>
<evidence type="ECO:0000313" key="2">
    <source>
        <dbReference type="EMBL" id="GHE58229.1"/>
    </source>
</evidence>
<feature type="compositionally biased region" description="Polar residues" evidence="1">
    <location>
        <begin position="406"/>
        <end position="415"/>
    </location>
</feature>
<comment type="caution">
    <text evidence="2">The sequence shown here is derived from an EMBL/GenBank/DDBJ whole genome shotgun (WGS) entry which is preliminary data.</text>
</comment>
<proteinExistence type="predicted"/>
<protein>
    <recommendedName>
        <fullName evidence="4">DUF11 domain-containing protein</fullName>
    </recommendedName>
</protein>
<evidence type="ECO:0000313" key="3">
    <source>
        <dbReference type="Proteomes" id="UP000641386"/>
    </source>
</evidence>
<reference evidence="2" key="2">
    <citation type="submission" date="2020-09" db="EMBL/GenBank/DDBJ databases">
        <authorList>
            <person name="Sun Q."/>
            <person name="Ohkuma M."/>
        </authorList>
    </citation>
    <scope>NUCLEOTIDE SEQUENCE</scope>
    <source>
        <strain evidence="2">JCM 3302</strain>
    </source>
</reference>
<feature type="region of interest" description="Disordered" evidence="1">
    <location>
        <begin position="406"/>
        <end position="425"/>
    </location>
</feature>
<feature type="region of interest" description="Disordered" evidence="1">
    <location>
        <begin position="241"/>
        <end position="261"/>
    </location>
</feature>
<reference evidence="2" key="1">
    <citation type="journal article" date="2014" name="Int. J. Syst. Evol. Microbiol.">
        <title>Complete genome sequence of Corynebacterium casei LMG S-19264T (=DSM 44701T), isolated from a smear-ripened cheese.</title>
        <authorList>
            <consortium name="US DOE Joint Genome Institute (JGI-PGF)"/>
            <person name="Walter F."/>
            <person name="Albersmeier A."/>
            <person name="Kalinowski J."/>
            <person name="Ruckert C."/>
        </authorList>
    </citation>
    <scope>NUCLEOTIDE SEQUENCE</scope>
    <source>
        <strain evidence="2">JCM 3302</strain>
    </source>
</reference>
<gene>
    <name evidence="2" type="ORF">GCM10014715_09110</name>
</gene>
<dbReference type="Proteomes" id="UP000641386">
    <property type="component" value="Unassembled WGS sequence"/>
</dbReference>